<dbReference type="AlphaFoldDB" id="A0AAD3RYU9"/>
<organism evidence="2 3">
    <name type="scientific">Nepenthes gracilis</name>
    <name type="common">Slender pitcher plant</name>
    <dbReference type="NCBI Taxonomy" id="150966"/>
    <lineage>
        <taxon>Eukaryota</taxon>
        <taxon>Viridiplantae</taxon>
        <taxon>Streptophyta</taxon>
        <taxon>Embryophyta</taxon>
        <taxon>Tracheophyta</taxon>
        <taxon>Spermatophyta</taxon>
        <taxon>Magnoliopsida</taxon>
        <taxon>eudicotyledons</taxon>
        <taxon>Gunneridae</taxon>
        <taxon>Pentapetalae</taxon>
        <taxon>Caryophyllales</taxon>
        <taxon>Nepenthaceae</taxon>
        <taxon>Nepenthes</taxon>
    </lineage>
</organism>
<accession>A0AAD3RYU9</accession>
<reference evidence="2" key="1">
    <citation type="submission" date="2023-05" db="EMBL/GenBank/DDBJ databases">
        <title>Nepenthes gracilis genome sequencing.</title>
        <authorList>
            <person name="Fukushima K."/>
        </authorList>
    </citation>
    <scope>NUCLEOTIDE SEQUENCE</scope>
    <source>
        <strain evidence="2">SING2019-196</strain>
    </source>
</reference>
<name>A0AAD3RYU9_NEPGR</name>
<evidence type="ECO:0000313" key="3">
    <source>
        <dbReference type="Proteomes" id="UP001279734"/>
    </source>
</evidence>
<dbReference type="Proteomes" id="UP001279734">
    <property type="component" value="Unassembled WGS sequence"/>
</dbReference>
<evidence type="ECO:0000313" key="2">
    <source>
        <dbReference type="EMBL" id="GMH01238.1"/>
    </source>
</evidence>
<proteinExistence type="predicted"/>
<gene>
    <name evidence="2" type="ORF">Nepgr_003077</name>
</gene>
<evidence type="ECO:0000256" key="1">
    <source>
        <dbReference type="SAM" id="MobiDB-lite"/>
    </source>
</evidence>
<sequence length="170" mass="19377">MVRAAVRVVFPWSTWPMVPMLTWGFFLSNLPLAARTVNRQLWLVVAVVLLDEGGRKRGVNDEERANLMGLGWKLPFGRRRVLAEEEQQEEEDCGWWCWYVTVEVDGAEAADNAMVEKARETEDGKKGYGRRRSSAEDLGGAKKRGQRGAGCYLREERVSERGPYTCPIHF</sequence>
<dbReference type="EMBL" id="BSYO01000002">
    <property type="protein sequence ID" value="GMH01238.1"/>
    <property type="molecule type" value="Genomic_DNA"/>
</dbReference>
<keyword evidence="3" id="KW-1185">Reference proteome</keyword>
<comment type="caution">
    <text evidence="2">The sequence shown here is derived from an EMBL/GenBank/DDBJ whole genome shotgun (WGS) entry which is preliminary data.</text>
</comment>
<feature type="compositionally biased region" description="Basic and acidic residues" evidence="1">
    <location>
        <begin position="116"/>
        <end position="126"/>
    </location>
</feature>
<feature type="region of interest" description="Disordered" evidence="1">
    <location>
        <begin position="116"/>
        <end position="146"/>
    </location>
</feature>
<protein>
    <submittedName>
        <fullName evidence="2">Uncharacterized protein</fullName>
    </submittedName>
</protein>